<evidence type="ECO:0000313" key="8">
    <source>
        <dbReference type="Proteomes" id="UP000290289"/>
    </source>
</evidence>
<comment type="caution">
    <text evidence="7">The sequence shown here is derived from an EMBL/GenBank/DDBJ whole genome shotgun (WGS) entry which is preliminary data.</text>
</comment>
<feature type="domain" description="Fe2OG dioxygenase" evidence="6">
    <location>
        <begin position="197"/>
        <end position="298"/>
    </location>
</feature>
<dbReference type="SMR" id="A0A498K7D0"/>
<dbReference type="Proteomes" id="UP000290289">
    <property type="component" value="Chromosome 4"/>
</dbReference>
<evidence type="ECO:0000256" key="5">
    <source>
        <dbReference type="RuleBase" id="RU003682"/>
    </source>
</evidence>
<dbReference type="AlphaFoldDB" id="A0A498K7D0"/>
<evidence type="ECO:0000256" key="1">
    <source>
        <dbReference type="ARBA" id="ARBA00008056"/>
    </source>
</evidence>
<comment type="similarity">
    <text evidence="1 5">Belongs to the iron/ascorbate-dependent oxidoreductase family.</text>
</comment>
<keyword evidence="4 5" id="KW-0408">Iron</keyword>
<evidence type="ECO:0000256" key="2">
    <source>
        <dbReference type="ARBA" id="ARBA00022723"/>
    </source>
</evidence>
<evidence type="ECO:0000313" key="7">
    <source>
        <dbReference type="EMBL" id="RXI02204.1"/>
    </source>
</evidence>
<reference evidence="7 8" key="1">
    <citation type="submission" date="2018-10" db="EMBL/GenBank/DDBJ databases">
        <title>A high-quality apple genome assembly.</title>
        <authorList>
            <person name="Hu J."/>
        </authorList>
    </citation>
    <scope>NUCLEOTIDE SEQUENCE [LARGE SCALE GENOMIC DNA]</scope>
    <source>
        <strain evidence="8">cv. HFTH1</strain>
        <tissue evidence="7">Young leaf</tissue>
    </source>
</reference>
<dbReference type="InterPro" id="IPR044861">
    <property type="entry name" value="IPNS-like_FE2OG_OXY"/>
</dbReference>
<keyword evidence="3" id="KW-0847">Vitamin C</keyword>
<dbReference type="OrthoDB" id="1151538at2759"/>
<keyword evidence="5" id="KW-0560">Oxidoreductase</keyword>
<sequence>MESVPNVQELVRNDPLQVPESFLIGNEEEEDKLQSTADKYNLSSEIPIIDLSLLSRGSEEELHKLDKACEEWGFFQVINHGVATEVLQEMKDATTKFFELPLEEKNKIRMPPDDFQGYGQAYAVAQGQTLDWSDALFLRIYPAQYRKPNLWPIAPEGFKETIEAYSSGVKRIRDELLRCLSSTLGMEKDALLNLHQEVTQALRVNYYPPCNMPGKVLGLSPHSDTSTITILMQEDNVTGLQIRKEGEWVPVKPIPNALVVNVGDVMEIWSNGKYRSIEHRAVTTESKSRISYASFILPHAEVEVEPFGHIVELSGSQKYKKVKYGDYLRSSLKGKLKGKSHIETAKIGS</sequence>
<accession>A0A498K7D0</accession>
<protein>
    <recommendedName>
        <fullName evidence="6">Fe2OG dioxygenase domain-containing protein</fullName>
    </recommendedName>
</protein>
<keyword evidence="8" id="KW-1185">Reference proteome</keyword>
<dbReference type="Gene3D" id="2.60.120.330">
    <property type="entry name" value="B-lactam Antibiotic, Isopenicillin N Synthase, Chain"/>
    <property type="match status" value="1"/>
</dbReference>
<dbReference type="Pfam" id="PF14226">
    <property type="entry name" value="DIOX_N"/>
    <property type="match status" value="1"/>
</dbReference>
<dbReference type="Gramene" id="mRNA:MD04G0105000">
    <property type="protein sequence ID" value="mRNA:MD04G0105000"/>
    <property type="gene ID" value="MD04G0105000"/>
</dbReference>
<dbReference type="Pfam" id="PF03171">
    <property type="entry name" value="2OG-FeII_Oxy"/>
    <property type="match status" value="1"/>
</dbReference>
<dbReference type="InterPro" id="IPR050295">
    <property type="entry name" value="Plant_2OG-oxidoreductases"/>
</dbReference>
<proteinExistence type="inferred from homology"/>
<dbReference type="PANTHER" id="PTHR47991">
    <property type="entry name" value="OXOGLUTARATE/IRON-DEPENDENT DIOXYGENASE"/>
    <property type="match status" value="1"/>
</dbReference>
<dbReference type="InterPro" id="IPR026992">
    <property type="entry name" value="DIOX_N"/>
</dbReference>
<dbReference type="GO" id="GO:0016491">
    <property type="term" value="F:oxidoreductase activity"/>
    <property type="evidence" value="ECO:0007669"/>
    <property type="project" value="UniProtKB-KW"/>
</dbReference>
<name>A0A498K7D0_MALDO</name>
<evidence type="ECO:0000256" key="4">
    <source>
        <dbReference type="ARBA" id="ARBA00023004"/>
    </source>
</evidence>
<dbReference type="SUPFAM" id="SSF51197">
    <property type="entry name" value="Clavaminate synthase-like"/>
    <property type="match status" value="1"/>
</dbReference>
<dbReference type="InterPro" id="IPR027443">
    <property type="entry name" value="IPNS-like_sf"/>
</dbReference>
<evidence type="ECO:0000256" key="3">
    <source>
        <dbReference type="ARBA" id="ARBA00022896"/>
    </source>
</evidence>
<organism evidence="7 8">
    <name type="scientific">Malus domestica</name>
    <name type="common">Apple</name>
    <name type="synonym">Pyrus malus</name>
    <dbReference type="NCBI Taxonomy" id="3750"/>
    <lineage>
        <taxon>Eukaryota</taxon>
        <taxon>Viridiplantae</taxon>
        <taxon>Streptophyta</taxon>
        <taxon>Embryophyta</taxon>
        <taxon>Tracheophyta</taxon>
        <taxon>Spermatophyta</taxon>
        <taxon>Magnoliopsida</taxon>
        <taxon>eudicotyledons</taxon>
        <taxon>Gunneridae</taxon>
        <taxon>Pentapetalae</taxon>
        <taxon>rosids</taxon>
        <taxon>fabids</taxon>
        <taxon>Rosales</taxon>
        <taxon>Rosaceae</taxon>
        <taxon>Amygdaloideae</taxon>
        <taxon>Maleae</taxon>
        <taxon>Malus</taxon>
    </lineage>
</organism>
<dbReference type="GO" id="GO:0046872">
    <property type="term" value="F:metal ion binding"/>
    <property type="evidence" value="ECO:0007669"/>
    <property type="project" value="UniProtKB-KW"/>
</dbReference>
<keyword evidence="2 5" id="KW-0479">Metal-binding</keyword>
<dbReference type="PROSITE" id="PS51471">
    <property type="entry name" value="FE2OG_OXY"/>
    <property type="match status" value="1"/>
</dbReference>
<dbReference type="PRINTS" id="PR00682">
    <property type="entry name" value="IPNSYNTHASE"/>
</dbReference>
<dbReference type="GO" id="GO:0031418">
    <property type="term" value="F:L-ascorbic acid binding"/>
    <property type="evidence" value="ECO:0007669"/>
    <property type="project" value="UniProtKB-KW"/>
</dbReference>
<dbReference type="EMBL" id="RDQH01000330">
    <property type="protein sequence ID" value="RXI02204.1"/>
    <property type="molecule type" value="Genomic_DNA"/>
</dbReference>
<evidence type="ECO:0000259" key="6">
    <source>
        <dbReference type="PROSITE" id="PS51471"/>
    </source>
</evidence>
<dbReference type="InterPro" id="IPR005123">
    <property type="entry name" value="Oxoglu/Fe-dep_dioxygenase_dom"/>
</dbReference>
<dbReference type="FunFam" id="2.60.120.330:FF:000079">
    <property type="entry name" value="Protein SRG1"/>
    <property type="match status" value="1"/>
</dbReference>
<dbReference type="STRING" id="3750.A0A498K7D0"/>
<gene>
    <name evidence="7" type="ORF">DVH24_026734</name>
</gene>